<dbReference type="Pfam" id="PF00106">
    <property type="entry name" value="adh_short"/>
    <property type="match status" value="1"/>
</dbReference>
<gene>
    <name evidence="3" type="primary">RDH14</name>
    <name evidence="3" type="ORF">TR157396</name>
</gene>
<evidence type="ECO:0000256" key="1">
    <source>
        <dbReference type="ARBA" id="ARBA00023002"/>
    </source>
</evidence>
<reference evidence="3" key="1">
    <citation type="submission" date="2016-01" db="EMBL/GenBank/DDBJ databases">
        <title>Reference transcriptome for the parasite Schistocephalus solidus: insights into the molecular evolution of parasitism.</title>
        <authorList>
            <person name="Hebert F.O."/>
            <person name="Grambauer S."/>
            <person name="Barber I."/>
            <person name="Landry C.R."/>
            <person name="Aubin-Horth N."/>
        </authorList>
    </citation>
    <scope>NUCLEOTIDE SEQUENCE</scope>
</reference>
<keyword evidence="1" id="KW-0560">Oxidoreductase</keyword>
<dbReference type="SUPFAM" id="SSF51735">
    <property type="entry name" value="NAD(P)-binding Rossmann-fold domains"/>
    <property type="match status" value="1"/>
</dbReference>
<evidence type="ECO:0000256" key="2">
    <source>
        <dbReference type="SAM" id="Phobius"/>
    </source>
</evidence>
<sequence length="378" mass="41599">QGCSHLKTRQSSASKPVNVLPRVRNCGGPRRRAKQAIGKAVSKTARMLKKAVLGIVLAVIAIKLLNLWPSSCVCTLPGRLDGKVVLITDGASFLGRETAAEFARRGAKVLMGSASPAEFEMVRNSILEDYSEQGLKVTEDIASEEMRQFIKPVKESQFIFIETHLNSLASVRKFAKDVAKTTKRLDFLVNNAAVNHGPYRLTEDKLEMTMAIGHLAHYLLTDELSPLLTKTKPGARVIIISSAEHYAGSFADGSLFLERGEFNSIKAFSKMKLANVLHGVILAEKFKKTTVIPVSLHPGYVLPQIGMLVPTLFGAFFKTRWEAAQTVIQAALTKDLQPGGYYDNCKLVQPNAEVLNQTIVEIVQKESNNVLNKILKKR</sequence>
<keyword evidence="2" id="KW-1133">Transmembrane helix</keyword>
<evidence type="ECO:0000313" key="3">
    <source>
        <dbReference type="EMBL" id="JAP42447.1"/>
    </source>
</evidence>
<dbReference type="GO" id="GO:0016491">
    <property type="term" value="F:oxidoreductase activity"/>
    <property type="evidence" value="ECO:0007669"/>
    <property type="project" value="UniProtKB-KW"/>
</dbReference>
<dbReference type="Gene3D" id="3.40.50.720">
    <property type="entry name" value="NAD(P)-binding Rossmann-like Domain"/>
    <property type="match status" value="1"/>
</dbReference>
<dbReference type="EMBL" id="GEEE01020778">
    <property type="protein sequence ID" value="JAP42447.1"/>
    <property type="molecule type" value="Transcribed_RNA"/>
</dbReference>
<dbReference type="PANTHER" id="PTHR43157">
    <property type="entry name" value="PHOSPHATIDYLINOSITOL-GLYCAN BIOSYNTHESIS CLASS F PROTEIN-RELATED"/>
    <property type="match status" value="1"/>
</dbReference>
<keyword evidence="2" id="KW-0812">Transmembrane</keyword>
<protein>
    <submittedName>
        <fullName evidence="3">Retinol dehydrogenase 14</fullName>
    </submittedName>
</protein>
<dbReference type="InterPro" id="IPR036291">
    <property type="entry name" value="NAD(P)-bd_dom_sf"/>
</dbReference>
<name>A0A0X3NY14_SCHSO</name>
<dbReference type="PANTHER" id="PTHR43157:SF31">
    <property type="entry name" value="PHOSPHATIDYLINOSITOL-GLYCAN BIOSYNTHESIS CLASS F PROTEIN"/>
    <property type="match status" value="1"/>
</dbReference>
<dbReference type="AlphaFoldDB" id="A0A0X3NY14"/>
<organism evidence="3">
    <name type="scientific">Schistocephalus solidus</name>
    <name type="common">Tapeworm</name>
    <dbReference type="NCBI Taxonomy" id="70667"/>
    <lineage>
        <taxon>Eukaryota</taxon>
        <taxon>Metazoa</taxon>
        <taxon>Spiralia</taxon>
        <taxon>Lophotrochozoa</taxon>
        <taxon>Platyhelminthes</taxon>
        <taxon>Cestoda</taxon>
        <taxon>Eucestoda</taxon>
        <taxon>Diphyllobothriidea</taxon>
        <taxon>Diphyllobothriidae</taxon>
        <taxon>Schistocephalus</taxon>
    </lineage>
</organism>
<accession>A0A0X3NY14</accession>
<feature type="non-terminal residue" evidence="3">
    <location>
        <position position="1"/>
    </location>
</feature>
<dbReference type="InterPro" id="IPR002347">
    <property type="entry name" value="SDR_fam"/>
</dbReference>
<proteinExistence type="predicted"/>
<keyword evidence="2" id="KW-0472">Membrane</keyword>
<feature type="transmembrane region" description="Helical" evidence="2">
    <location>
        <begin position="51"/>
        <end position="69"/>
    </location>
</feature>